<accession>A0A7W6EB82</accession>
<evidence type="ECO:0000256" key="1">
    <source>
        <dbReference type="SAM" id="MobiDB-lite"/>
    </source>
</evidence>
<dbReference type="Proteomes" id="UP000542776">
    <property type="component" value="Unassembled WGS sequence"/>
</dbReference>
<organism evidence="2 3">
    <name type="scientific">Aureimonas pseudogalii</name>
    <dbReference type="NCBI Taxonomy" id="1744844"/>
    <lineage>
        <taxon>Bacteria</taxon>
        <taxon>Pseudomonadati</taxon>
        <taxon>Pseudomonadota</taxon>
        <taxon>Alphaproteobacteria</taxon>
        <taxon>Hyphomicrobiales</taxon>
        <taxon>Aurantimonadaceae</taxon>
        <taxon>Aureimonas</taxon>
    </lineage>
</organism>
<protein>
    <recommendedName>
        <fullName evidence="4">Phage tail assembly protein</fullName>
    </recommendedName>
</protein>
<gene>
    <name evidence="2" type="ORF">GGR04_000687</name>
</gene>
<sequence>MDLAALSDPEDSEEQRARLRASADRDASVLATFANDGSVVIEPSGGLETESADPLAPVEPIPPEPVVTYRGRAVRTTVRLRFPFDIEGIKVRSVSMVPPTFADVEALTAGRISELEMFARMCGLPVMVLRAMRWPDVETVTLFARHLAPDLQRG</sequence>
<feature type="compositionally biased region" description="Basic and acidic residues" evidence="1">
    <location>
        <begin position="14"/>
        <end position="25"/>
    </location>
</feature>
<evidence type="ECO:0000313" key="3">
    <source>
        <dbReference type="Proteomes" id="UP000542776"/>
    </source>
</evidence>
<evidence type="ECO:0000313" key="2">
    <source>
        <dbReference type="EMBL" id="MBB3996866.1"/>
    </source>
</evidence>
<dbReference type="RefSeq" id="WP_183197856.1">
    <property type="nucleotide sequence ID" value="NZ_JACIEK010000001.1"/>
</dbReference>
<name>A0A7W6EB82_9HYPH</name>
<evidence type="ECO:0008006" key="4">
    <source>
        <dbReference type="Google" id="ProtNLM"/>
    </source>
</evidence>
<keyword evidence="3" id="KW-1185">Reference proteome</keyword>
<reference evidence="2 3" key="1">
    <citation type="submission" date="2020-08" db="EMBL/GenBank/DDBJ databases">
        <title>Genomic Encyclopedia of Type Strains, Phase IV (KMG-IV): sequencing the most valuable type-strain genomes for metagenomic binning, comparative biology and taxonomic classification.</title>
        <authorList>
            <person name="Goeker M."/>
        </authorList>
    </citation>
    <scope>NUCLEOTIDE SEQUENCE [LARGE SCALE GENOMIC DNA]</scope>
    <source>
        <strain evidence="2 3">DSM 102238</strain>
    </source>
</reference>
<proteinExistence type="predicted"/>
<comment type="caution">
    <text evidence="2">The sequence shown here is derived from an EMBL/GenBank/DDBJ whole genome shotgun (WGS) entry which is preliminary data.</text>
</comment>
<dbReference type="EMBL" id="JACIEK010000001">
    <property type="protein sequence ID" value="MBB3996866.1"/>
    <property type="molecule type" value="Genomic_DNA"/>
</dbReference>
<dbReference type="AlphaFoldDB" id="A0A7W6EB82"/>
<feature type="region of interest" description="Disordered" evidence="1">
    <location>
        <begin position="1"/>
        <end position="25"/>
    </location>
</feature>